<evidence type="ECO:0000313" key="2">
    <source>
        <dbReference type="Proteomes" id="UP000277204"/>
    </source>
</evidence>
<keyword evidence="2" id="KW-1185">Reference proteome</keyword>
<dbReference type="Proteomes" id="UP000277204">
    <property type="component" value="Unassembled WGS sequence"/>
</dbReference>
<dbReference type="EMBL" id="UZAI01006538">
    <property type="protein sequence ID" value="VDO95811.1"/>
    <property type="molecule type" value="Genomic_DNA"/>
</dbReference>
<dbReference type="GO" id="GO:0051015">
    <property type="term" value="F:actin filament binding"/>
    <property type="evidence" value="ECO:0007669"/>
    <property type="project" value="TreeGrafter"/>
</dbReference>
<sequence>MNELRNTGIIYTEFDCKYNFSFIFRFRHTLEYLGYSAARASSTSVGYFCRILAEFALEYRTTREKIIEGREKKALARERKRTRGKLIVDVTGLRNAPNDLVQSKDDAELRDLLLRPSNETDSDASSFTATIRRRLHTPGPAPRRLAPPNRGRSPGLLCETSDASMEALDQEQDILLDACLRAIRRTLNKKLAEDDIKAIERVIQASAKT</sequence>
<dbReference type="SUPFAM" id="SSF101447">
    <property type="entry name" value="Formin homology 2 domain (FH2 domain)"/>
    <property type="match status" value="1"/>
</dbReference>
<dbReference type="GO" id="GO:0030866">
    <property type="term" value="P:cortical actin cytoskeleton organization"/>
    <property type="evidence" value="ECO:0007669"/>
    <property type="project" value="TreeGrafter"/>
</dbReference>
<protein>
    <submittedName>
        <fullName evidence="1">Uncharacterized protein</fullName>
    </submittedName>
</protein>
<proteinExistence type="predicted"/>
<organism evidence="1 2">
    <name type="scientific">Schistosoma margrebowiei</name>
    <dbReference type="NCBI Taxonomy" id="48269"/>
    <lineage>
        <taxon>Eukaryota</taxon>
        <taxon>Metazoa</taxon>
        <taxon>Spiralia</taxon>
        <taxon>Lophotrochozoa</taxon>
        <taxon>Platyhelminthes</taxon>
        <taxon>Trematoda</taxon>
        <taxon>Digenea</taxon>
        <taxon>Strigeidida</taxon>
        <taxon>Schistosomatoidea</taxon>
        <taxon>Schistosomatidae</taxon>
        <taxon>Schistosoma</taxon>
    </lineage>
</organism>
<dbReference type="STRING" id="48269.A0A183M653"/>
<dbReference type="PANTHER" id="PTHR45920">
    <property type="entry name" value="FORMIN HOMOLOGY 2 DOMAIN CONTAINING, ISOFORM I"/>
    <property type="match status" value="1"/>
</dbReference>
<name>A0A183M653_9TREM</name>
<evidence type="ECO:0000313" key="1">
    <source>
        <dbReference type="EMBL" id="VDO95811.1"/>
    </source>
</evidence>
<reference evidence="1 2" key="1">
    <citation type="submission" date="2018-11" db="EMBL/GenBank/DDBJ databases">
        <authorList>
            <consortium name="Pathogen Informatics"/>
        </authorList>
    </citation>
    <scope>NUCLEOTIDE SEQUENCE [LARGE SCALE GENOMIC DNA]</scope>
    <source>
        <strain evidence="1 2">Zambia</strain>
    </source>
</reference>
<gene>
    <name evidence="1" type="ORF">SMRZ_LOCUS11528</name>
</gene>
<dbReference type="GO" id="GO:0005856">
    <property type="term" value="C:cytoskeleton"/>
    <property type="evidence" value="ECO:0007669"/>
    <property type="project" value="TreeGrafter"/>
</dbReference>
<dbReference type="GO" id="GO:0005737">
    <property type="term" value="C:cytoplasm"/>
    <property type="evidence" value="ECO:0007669"/>
    <property type="project" value="TreeGrafter"/>
</dbReference>
<accession>A0A183M653</accession>
<dbReference type="PANTHER" id="PTHR45920:SF4">
    <property type="entry name" value="FORMIN HOMOLOGY 2 DOMAIN CONTAINING, ISOFORM I"/>
    <property type="match status" value="1"/>
</dbReference>
<dbReference type="AlphaFoldDB" id="A0A183M653"/>